<accession>A0A549TDD0</accession>
<feature type="transmembrane region" description="Helical" evidence="4">
    <location>
        <begin position="80"/>
        <end position="97"/>
    </location>
</feature>
<feature type="transmembrane region" description="Helical" evidence="4">
    <location>
        <begin position="12"/>
        <end position="32"/>
    </location>
</feature>
<dbReference type="SUPFAM" id="SSF103473">
    <property type="entry name" value="MFS general substrate transporter"/>
    <property type="match status" value="1"/>
</dbReference>
<feature type="transmembrane region" description="Helical" evidence="4">
    <location>
        <begin position="363"/>
        <end position="385"/>
    </location>
</feature>
<dbReference type="Pfam" id="PF06779">
    <property type="entry name" value="MFS_4"/>
    <property type="match status" value="1"/>
</dbReference>
<dbReference type="GO" id="GO:0022857">
    <property type="term" value="F:transmembrane transporter activity"/>
    <property type="evidence" value="ECO:0007669"/>
    <property type="project" value="InterPro"/>
</dbReference>
<evidence type="ECO:0000256" key="1">
    <source>
        <dbReference type="ARBA" id="ARBA00022692"/>
    </source>
</evidence>
<dbReference type="PROSITE" id="PS50850">
    <property type="entry name" value="MFS"/>
    <property type="match status" value="1"/>
</dbReference>
<dbReference type="Proteomes" id="UP000316801">
    <property type="component" value="Unassembled WGS sequence"/>
</dbReference>
<gene>
    <name evidence="6" type="ORF">FNA46_07270</name>
</gene>
<feature type="transmembrane region" description="Helical" evidence="4">
    <location>
        <begin position="248"/>
        <end position="265"/>
    </location>
</feature>
<dbReference type="AlphaFoldDB" id="A0A549TDD0"/>
<evidence type="ECO:0000256" key="2">
    <source>
        <dbReference type="ARBA" id="ARBA00022989"/>
    </source>
</evidence>
<evidence type="ECO:0000313" key="6">
    <source>
        <dbReference type="EMBL" id="TRL40063.1"/>
    </source>
</evidence>
<feature type="transmembrane region" description="Helical" evidence="4">
    <location>
        <begin position="103"/>
        <end position="127"/>
    </location>
</feature>
<evidence type="ECO:0000313" key="7">
    <source>
        <dbReference type="Proteomes" id="UP000316801"/>
    </source>
</evidence>
<dbReference type="PANTHER" id="PTHR23537:SF1">
    <property type="entry name" value="SUGAR TRANSPORTER"/>
    <property type="match status" value="1"/>
</dbReference>
<feature type="transmembrane region" description="Helical" evidence="4">
    <location>
        <begin position="272"/>
        <end position="295"/>
    </location>
</feature>
<evidence type="ECO:0000256" key="4">
    <source>
        <dbReference type="SAM" id="Phobius"/>
    </source>
</evidence>
<dbReference type="InterPro" id="IPR010645">
    <property type="entry name" value="MFS_4"/>
</dbReference>
<feature type="transmembrane region" description="Helical" evidence="4">
    <location>
        <begin position="52"/>
        <end position="68"/>
    </location>
</feature>
<reference evidence="6 7" key="1">
    <citation type="submission" date="2019-07" db="EMBL/GenBank/DDBJ databases">
        <title>Ln-dependent methylotrophs.</title>
        <authorList>
            <person name="Tani A."/>
        </authorList>
    </citation>
    <scope>NUCLEOTIDE SEQUENCE [LARGE SCALE GENOMIC DNA]</scope>
    <source>
        <strain evidence="6 7">SM12</strain>
    </source>
</reference>
<sequence>MSRILPTSSPLRIGFAGAVAMAAAMGFGRFFFTPVLPGMMSGVPLSASEAGLIAAGNFAGYLAGALLASQSWAAGRERGLALGGLLATALLLLAMALTESLPLFILIRSLAGLASAFAMIFTTSIVLPHALGRDGVQAIHFGGVGAGIALSSVVAFLVHRAAGDAAHGWRMDWIVAAAIVLVGLMYVAHQLPRPPAGRKAEAEPPMRWTRPLVLLTLSYGLFGFGYVVTATFLVAIVRMAAAGPAVEAGAWLVTGLAACVSLFLWRPFSARIGLGWSTLLCLLLEACGVLASVLMPPVIGALLGGLLLGLTFMTVTAYGLQLARALTPASQRRALAMMTAAFGTGQIVGPLVAGWATQASGNFTLASVMAAVVLVVAAICLRPVLGRTAPT</sequence>
<keyword evidence="1 4" id="KW-0812">Transmembrane</keyword>
<dbReference type="InterPro" id="IPR036259">
    <property type="entry name" value="MFS_trans_sf"/>
</dbReference>
<evidence type="ECO:0000259" key="5">
    <source>
        <dbReference type="PROSITE" id="PS50850"/>
    </source>
</evidence>
<feature type="transmembrane region" description="Helical" evidence="4">
    <location>
        <begin position="212"/>
        <end position="236"/>
    </location>
</feature>
<dbReference type="InterPro" id="IPR020846">
    <property type="entry name" value="MFS_dom"/>
</dbReference>
<dbReference type="EMBL" id="VJMG01000016">
    <property type="protein sequence ID" value="TRL40063.1"/>
    <property type="molecule type" value="Genomic_DNA"/>
</dbReference>
<keyword evidence="3 4" id="KW-0472">Membrane</keyword>
<feature type="transmembrane region" description="Helical" evidence="4">
    <location>
        <begin position="139"/>
        <end position="161"/>
    </location>
</feature>
<organism evidence="6 7">
    <name type="scientific">Rhizobium straminoryzae</name>
    <dbReference type="NCBI Taxonomy" id="1387186"/>
    <lineage>
        <taxon>Bacteria</taxon>
        <taxon>Pseudomonadati</taxon>
        <taxon>Pseudomonadota</taxon>
        <taxon>Alphaproteobacteria</taxon>
        <taxon>Hyphomicrobiales</taxon>
        <taxon>Rhizobiaceae</taxon>
        <taxon>Rhizobium/Agrobacterium group</taxon>
        <taxon>Rhizobium</taxon>
    </lineage>
</organism>
<name>A0A549TDD0_9HYPH</name>
<dbReference type="Gene3D" id="1.20.1250.20">
    <property type="entry name" value="MFS general substrate transporter like domains"/>
    <property type="match status" value="1"/>
</dbReference>
<feature type="domain" description="Major facilitator superfamily (MFS) profile" evidence="5">
    <location>
        <begin position="14"/>
        <end position="389"/>
    </location>
</feature>
<dbReference type="PANTHER" id="PTHR23537">
    <property type="match status" value="1"/>
</dbReference>
<proteinExistence type="predicted"/>
<keyword evidence="2 4" id="KW-1133">Transmembrane helix</keyword>
<feature type="transmembrane region" description="Helical" evidence="4">
    <location>
        <begin position="301"/>
        <end position="323"/>
    </location>
</feature>
<protein>
    <submittedName>
        <fullName evidence="6">YbfB/YjiJ family MFS transporter</fullName>
    </submittedName>
</protein>
<comment type="caution">
    <text evidence="6">The sequence shown here is derived from an EMBL/GenBank/DDBJ whole genome shotgun (WGS) entry which is preliminary data.</text>
</comment>
<dbReference type="RefSeq" id="WP_143124456.1">
    <property type="nucleotide sequence ID" value="NZ_VJMG01000016.1"/>
</dbReference>
<dbReference type="GO" id="GO:0005886">
    <property type="term" value="C:plasma membrane"/>
    <property type="evidence" value="ECO:0007669"/>
    <property type="project" value="TreeGrafter"/>
</dbReference>
<feature type="transmembrane region" description="Helical" evidence="4">
    <location>
        <begin position="173"/>
        <end position="191"/>
    </location>
</feature>
<feature type="transmembrane region" description="Helical" evidence="4">
    <location>
        <begin position="335"/>
        <end position="357"/>
    </location>
</feature>
<evidence type="ECO:0000256" key="3">
    <source>
        <dbReference type="ARBA" id="ARBA00023136"/>
    </source>
</evidence>
<keyword evidence="7" id="KW-1185">Reference proteome</keyword>